<dbReference type="FunFam" id="3.40.50.300:FF:000031">
    <property type="entry name" value="Eukaryotic initiation factor 4A-III"/>
    <property type="match status" value="1"/>
</dbReference>
<dbReference type="SMART" id="SM00490">
    <property type="entry name" value="HELICc"/>
    <property type="match status" value="1"/>
</dbReference>
<dbReference type="InterPro" id="IPR011545">
    <property type="entry name" value="DEAD/DEAH_box_helicase_dom"/>
</dbReference>
<dbReference type="GO" id="GO:0016787">
    <property type="term" value="F:hydrolase activity"/>
    <property type="evidence" value="ECO:0007669"/>
    <property type="project" value="UniProtKB-KW"/>
</dbReference>
<dbReference type="PANTHER" id="PTHR47958">
    <property type="entry name" value="ATP-DEPENDENT RNA HELICASE DBP3"/>
    <property type="match status" value="1"/>
</dbReference>
<comment type="catalytic activity">
    <reaction evidence="10">
        <text>ATP + H2O = ADP + phosphate + H(+)</text>
        <dbReference type="Rhea" id="RHEA:13065"/>
        <dbReference type="ChEBI" id="CHEBI:15377"/>
        <dbReference type="ChEBI" id="CHEBI:15378"/>
        <dbReference type="ChEBI" id="CHEBI:30616"/>
        <dbReference type="ChEBI" id="CHEBI:43474"/>
        <dbReference type="ChEBI" id="CHEBI:456216"/>
        <dbReference type="EC" id="3.6.4.13"/>
    </reaction>
</comment>
<keyword evidence="4 11" id="KW-0378">Hydrolase</keyword>
<dbReference type="EMBL" id="WHWC01000005">
    <property type="protein sequence ID" value="KAG8381785.1"/>
    <property type="molecule type" value="Genomic_DNA"/>
</dbReference>
<name>A0AAV6XJT4_9LAMI</name>
<evidence type="ECO:0000256" key="10">
    <source>
        <dbReference type="ARBA" id="ARBA00047984"/>
    </source>
</evidence>
<dbReference type="EC" id="3.6.4.13" evidence="1"/>
<dbReference type="GO" id="GO:0003723">
    <property type="term" value="F:RNA binding"/>
    <property type="evidence" value="ECO:0007669"/>
    <property type="project" value="UniProtKB-KW"/>
</dbReference>
<comment type="subunit">
    <text evidence="9">eIF4F is a multi-subunit complex, the composition of which varies with external and internal environmental conditions. It is composed of at least EIF4A, EIF4E and EIF4G.</text>
</comment>
<evidence type="ECO:0000256" key="6">
    <source>
        <dbReference type="ARBA" id="ARBA00022840"/>
    </source>
</evidence>
<evidence type="ECO:0000256" key="4">
    <source>
        <dbReference type="ARBA" id="ARBA00022801"/>
    </source>
</evidence>
<keyword evidence="13" id="KW-0472">Membrane</keyword>
<dbReference type="PROSITE" id="PS51194">
    <property type="entry name" value="HELICASE_CTER"/>
    <property type="match status" value="1"/>
</dbReference>
<keyword evidence="2" id="KW-0396">Initiation factor</keyword>
<evidence type="ECO:0000256" key="5">
    <source>
        <dbReference type="ARBA" id="ARBA00022806"/>
    </source>
</evidence>
<evidence type="ECO:0000256" key="13">
    <source>
        <dbReference type="SAM" id="Phobius"/>
    </source>
</evidence>
<evidence type="ECO:0000256" key="9">
    <source>
        <dbReference type="ARBA" id="ARBA00025917"/>
    </source>
</evidence>
<proteinExistence type="inferred from homology"/>
<evidence type="ECO:0000256" key="3">
    <source>
        <dbReference type="ARBA" id="ARBA00022741"/>
    </source>
</evidence>
<keyword evidence="8" id="KW-0648">Protein biosynthesis</keyword>
<dbReference type="Gene3D" id="3.40.50.300">
    <property type="entry name" value="P-loop containing nucleotide triphosphate hydrolases"/>
    <property type="match status" value="2"/>
</dbReference>
<feature type="domain" description="Helicase ATP-binding" evidence="14">
    <location>
        <begin position="416"/>
        <end position="473"/>
    </location>
</feature>
<feature type="domain" description="Helicase C-terminal" evidence="15">
    <location>
        <begin position="484"/>
        <end position="645"/>
    </location>
</feature>
<evidence type="ECO:0000256" key="7">
    <source>
        <dbReference type="ARBA" id="ARBA00022884"/>
    </source>
</evidence>
<dbReference type="Pfam" id="PF03732">
    <property type="entry name" value="Retrotrans_gag"/>
    <property type="match status" value="1"/>
</dbReference>
<evidence type="ECO:0000256" key="12">
    <source>
        <dbReference type="SAM" id="MobiDB-lite"/>
    </source>
</evidence>
<reference evidence="16" key="1">
    <citation type="submission" date="2019-10" db="EMBL/GenBank/DDBJ databases">
        <authorList>
            <person name="Zhang R."/>
            <person name="Pan Y."/>
            <person name="Wang J."/>
            <person name="Ma R."/>
            <person name="Yu S."/>
        </authorList>
    </citation>
    <scope>NUCLEOTIDE SEQUENCE</scope>
    <source>
        <strain evidence="16">LA-IB0</strain>
        <tissue evidence="16">Leaf</tissue>
    </source>
</reference>
<keyword evidence="7" id="KW-0694">RNA-binding</keyword>
<sequence>MSESESDSRGFKYMYNAVYAEIVPSVAIGFTAYDTMKTWMRVPPRQTSKATSAISNKHIKRTMEMEDLGKVAILTLFAISIFLSNNGRVEALEENVGVIYEDVIQLKQQLNEFMKEMRDITAALMATQVGATNSATSTATAPPAAAAAQPHNMQAEGVTTVPSLPNFTGDDPLGWLARLDQHFDLYPCHDEQKIQLSMVAMEGIALNWFRWFKRKRPRFSWQELTHALIARFDDRCDGNAYERLASTRHTETVEKYIDSFTQLANQLPALTEETLLGLFMHGLREDVRVQVRVLDPVDLDAAMKMALNLEVALRVQQAPTQPGGVRTPTNARGGGTGPGPTRAQFARLSDSKREDLRRRGLCYRSPELELEEIELTEYVGEQGKDEVDQPVEEVAISMCSAVGISGPMSMWESRGKMIVLDEADEMLSREFKDQIHDIFQLLPPKIQVGVFSATMPPEALEITRKFMNKPVRILVKRDELTLEGIKQFYVDVEKEEWKLETVCDLCKTLAITQSVIFVNTRRKVDWLTNKMRSRDHTVSAIHGDMRQNTRDIIMREFRSGSSRVLITTDLLARGIDVQQVSLVINFDLPTQPENYLHRIGRSGRFGRKGVAINFVTKDDDRMFVDIQKFYNVVVEELPANVADLL</sequence>
<keyword evidence="13" id="KW-0812">Transmembrane</keyword>
<evidence type="ECO:0000256" key="1">
    <source>
        <dbReference type="ARBA" id="ARBA00012552"/>
    </source>
</evidence>
<dbReference type="Proteomes" id="UP000826271">
    <property type="component" value="Unassembled WGS sequence"/>
</dbReference>
<dbReference type="Pfam" id="PF00271">
    <property type="entry name" value="Helicase_C"/>
    <property type="match status" value="1"/>
</dbReference>
<dbReference type="GO" id="GO:0003743">
    <property type="term" value="F:translation initiation factor activity"/>
    <property type="evidence" value="ECO:0007669"/>
    <property type="project" value="UniProtKB-KW"/>
</dbReference>
<organism evidence="16 17">
    <name type="scientific">Buddleja alternifolia</name>
    <dbReference type="NCBI Taxonomy" id="168488"/>
    <lineage>
        <taxon>Eukaryota</taxon>
        <taxon>Viridiplantae</taxon>
        <taxon>Streptophyta</taxon>
        <taxon>Embryophyta</taxon>
        <taxon>Tracheophyta</taxon>
        <taxon>Spermatophyta</taxon>
        <taxon>Magnoliopsida</taxon>
        <taxon>eudicotyledons</taxon>
        <taxon>Gunneridae</taxon>
        <taxon>Pentapetalae</taxon>
        <taxon>asterids</taxon>
        <taxon>lamiids</taxon>
        <taxon>Lamiales</taxon>
        <taxon>Scrophulariaceae</taxon>
        <taxon>Buddlejeae</taxon>
        <taxon>Buddleja</taxon>
    </lineage>
</organism>
<feature type="region of interest" description="Disordered" evidence="12">
    <location>
        <begin position="318"/>
        <end position="342"/>
    </location>
</feature>
<dbReference type="Pfam" id="PF00270">
    <property type="entry name" value="DEAD"/>
    <property type="match status" value="1"/>
</dbReference>
<dbReference type="CDD" id="cd18787">
    <property type="entry name" value="SF2_C_DEAD"/>
    <property type="match status" value="1"/>
</dbReference>
<dbReference type="InterPro" id="IPR014001">
    <property type="entry name" value="Helicase_ATP-bd"/>
</dbReference>
<evidence type="ECO:0000313" key="17">
    <source>
        <dbReference type="Proteomes" id="UP000826271"/>
    </source>
</evidence>
<keyword evidence="6 11" id="KW-0067">ATP-binding</keyword>
<evidence type="ECO:0000259" key="14">
    <source>
        <dbReference type="PROSITE" id="PS51192"/>
    </source>
</evidence>
<gene>
    <name evidence="16" type="ORF">BUALT_Bualt05G0008900</name>
</gene>
<evidence type="ECO:0000256" key="2">
    <source>
        <dbReference type="ARBA" id="ARBA00022540"/>
    </source>
</evidence>
<dbReference type="GO" id="GO:0005524">
    <property type="term" value="F:ATP binding"/>
    <property type="evidence" value="ECO:0007669"/>
    <property type="project" value="UniProtKB-KW"/>
</dbReference>
<comment type="caution">
    <text evidence="16">The sequence shown here is derived from an EMBL/GenBank/DDBJ whole genome shotgun (WGS) entry which is preliminary data.</text>
</comment>
<dbReference type="InterPro" id="IPR001650">
    <property type="entry name" value="Helicase_C-like"/>
</dbReference>
<evidence type="ECO:0000313" key="16">
    <source>
        <dbReference type="EMBL" id="KAG8381785.1"/>
    </source>
</evidence>
<evidence type="ECO:0000256" key="11">
    <source>
        <dbReference type="RuleBase" id="RU000492"/>
    </source>
</evidence>
<dbReference type="PROSITE" id="PS51192">
    <property type="entry name" value="HELICASE_ATP_BIND_1"/>
    <property type="match status" value="1"/>
</dbReference>
<keyword evidence="17" id="KW-1185">Reference proteome</keyword>
<dbReference type="InterPro" id="IPR027417">
    <property type="entry name" value="P-loop_NTPase"/>
</dbReference>
<evidence type="ECO:0000259" key="15">
    <source>
        <dbReference type="PROSITE" id="PS51194"/>
    </source>
</evidence>
<dbReference type="GO" id="GO:0003724">
    <property type="term" value="F:RNA helicase activity"/>
    <property type="evidence" value="ECO:0007669"/>
    <property type="project" value="UniProtKB-EC"/>
</dbReference>
<dbReference type="PROSITE" id="PS00039">
    <property type="entry name" value="DEAD_ATP_HELICASE"/>
    <property type="match status" value="1"/>
</dbReference>
<accession>A0AAV6XJT4</accession>
<dbReference type="InterPro" id="IPR000629">
    <property type="entry name" value="RNA-helicase_DEAD-box_CS"/>
</dbReference>
<evidence type="ECO:0000256" key="8">
    <source>
        <dbReference type="ARBA" id="ARBA00022917"/>
    </source>
</evidence>
<dbReference type="InterPro" id="IPR005162">
    <property type="entry name" value="Retrotrans_gag_dom"/>
</dbReference>
<feature type="transmembrane region" description="Helical" evidence="13">
    <location>
        <begin position="13"/>
        <end position="33"/>
    </location>
</feature>
<dbReference type="SMART" id="SM00487">
    <property type="entry name" value="DEXDc"/>
    <property type="match status" value="1"/>
</dbReference>
<keyword evidence="3 11" id="KW-0547">Nucleotide-binding</keyword>
<dbReference type="AlphaFoldDB" id="A0AAV6XJT4"/>
<keyword evidence="5 11" id="KW-0347">Helicase</keyword>
<comment type="similarity">
    <text evidence="11">Belongs to the DEAD box helicase family.</text>
</comment>
<dbReference type="SUPFAM" id="SSF52540">
    <property type="entry name" value="P-loop containing nucleoside triphosphate hydrolases"/>
    <property type="match status" value="1"/>
</dbReference>
<keyword evidence="13" id="KW-1133">Transmembrane helix</keyword>
<protein>
    <recommendedName>
        <fullName evidence="1">RNA helicase</fullName>
        <ecNumber evidence="1">3.6.4.13</ecNumber>
    </recommendedName>
</protein>